<name>A0A918S5L5_9FLAO</name>
<evidence type="ECO:0000313" key="2">
    <source>
        <dbReference type="EMBL" id="GHA24378.1"/>
    </source>
</evidence>
<organism evidence="2 3">
    <name type="scientific">Salinimicrobium marinum</name>
    <dbReference type="NCBI Taxonomy" id="680283"/>
    <lineage>
        <taxon>Bacteria</taxon>
        <taxon>Pseudomonadati</taxon>
        <taxon>Bacteroidota</taxon>
        <taxon>Flavobacteriia</taxon>
        <taxon>Flavobacteriales</taxon>
        <taxon>Flavobacteriaceae</taxon>
        <taxon>Salinimicrobium</taxon>
    </lineage>
</organism>
<comment type="caution">
    <text evidence="2">The sequence shown here is derived from an EMBL/GenBank/DDBJ whole genome shotgun (WGS) entry which is preliminary data.</text>
</comment>
<keyword evidence="1" id="KW-1133">Transmembrane helix</keyword>
<dbReference type="AlphaFoldDB" id="A0A918S5L5"/>
<dbReference type="EMBL" id="BMXB01000001">
    <property type="protein sequence ID" value="GHA24378.1"/>
    <property type="molecule type" value="Genomic_DNA"/>
</dbReference>
<accession>A0A918S5L5</accession>
<keyword evidence="1" id="KW-0472">Membrane</keyword>
<keyword evidence="1" id="KW-0812">Transmembrane</keyword>
<evidence type="ECO:0000256" key="1">
    <source>
        <dbReference type="SAM" id="Phobius"/>
    </source>
</evidence>
<protein>
    <submittedName>
        <fullName evidence="2">Uncharacterized protein</fullName>
    </submittedName>
</protein>
<proteinExistence type="predicted"/>
<feature type="transmembrane region" description="Helical" evidence="1">
    <location>
        <begin position="26"/>
        <end position="43"/>
    </location>
</feature>
<evidence type="ECO:0000313" key="3">
    <source>
        <dbReference type="Proteomes" id="UP000610456"/>
    </source>
</evidence>
<dbReference type="Proteomes" id="UP000610456">
    <property type="component" value="Unassembled WGS sequence"/>
</dbReference>
<reference evidence="2" key="2">
    <citation type="submission" date="2020-09" db="EMBL/GenBank/DDBJ databases">
        <authorList>
            <person name="Sun Q."/>
            <person name="Kim S."/>
        </authorList>
    </citation>
    <scope>NUCLEOTIDE SEQUENCE</scope>
    <source>
        <strain evidence="2">KCTC 12719</strain>
    </source>
</reference>
<reference evidence="2" key="1">
    <citation type="journal article" date="2014" name="Int. J. Syst. Evol. Microbiol.">
        <title>Complete genome sequence of Corynebacterium casei LMG S-19264T (=DSM 44701T), isolated from a smear-ripened cheese.</title>
        <authorList>
            <consortium name="US DOE Joint Genome Institute (JGI-PGF)"/>
            <person name="Walter F."/>
            <person name="Albersmeier A."/>
            <person name="Kalinowski J."/>
            <person name="Ruckert C."/>
        </authorList>
    </citation>
    <scope>NUCLEOTIDE SEQUENCE</scope>
    <source>
        <strain evidence="2">KCTC 12719</strain>
    </source>
</reference>
<sequence>MEKGGFKTAFFYFCALVETFKVMKKFFVIIVLFALPIVAYLFFASGVNHFAKLPVLNKNISDLEDFETLEGEKISFQNNITILGFYGKNPSEYIGNAYNISEKIYNTYYEFRDFQLVIVVPEEAREEVEAVREEIGTIADLRKWKFAFAEPEEIETLFSSLNTNLSLDEDLSISHVFIIDKDGKLRGRSDDEDKGILYGYNSSSVAELNNKMEDDVKIILAEYRLALKKYNKGS</sequence>
<gene>
    <name evidence="2" type="ORF">GCM10007103_02020</name>
</gene>
<keyword evidence="3" id="KW-1185">Reference proteome</keyword>
<dbReference type="Gene3D" id="3.40.30.10">
    <property type="entry name" value="Glutaredoxin"/>
    <property type="match status" value="1"/>
</dbReference>